<sequence length="99" mass="10825">VALARCTQHSTRPVGASFLACIRRAGRTVEFVTAGRRLLLSIPVHTEREARVMAEEDKAPSDAMSTVAEEAPVTAERPVRADLEPRLPKPCECLPRSFA</sequence>
<reference evidence="3" key="1">
    <citation type="journal article" date="2014" name="Science">
        <title>Ancient hybridizations among the ancestral genomes of bread wheat.</title>
        <authorList>
            <consortium name="International Wheat Genome Sequencing Consortium,"/>
            <person name="Marcussen T."/>
            <person name="Sandve S.R."/>
            <person name="Heier L."/>
            <person name="Spannagl M."/>
            <person name="Pfeifer M."/>
            <person name="Jakobsen K.S."/>
            <person name="Wulff B.B."/>
            <person name="Steuernagel B."/>
            <person name="Mayer K.F."/>
            <person name="Olsen O.A."/>
        </authorList>
    </citation>
    <scope>NUCLEOTIDE SEQUENCE [LARGE SCALE GENOMIC DNA]</scope>
    <source>
        <strain evidence="3">cv. AL8/78</strain>
    </source>
</reference>
<evidence type="ECO:0000313" key="3">
    <source>
        <dbReference type="Proteomes" id="UP000015105"/>
    </source>
</evidence>
<reference evidence="2" key="3">
    <citation type="journal article" date="2017" name="Nature">
        <title>Genome sequence of the progenitor of the wheat D genome Aegilops tauschii.</title>
        <authorList>
            <person name="Luo M.C."/>
            <person name="Gu Y.Q."/>
            <person name="Puiu D."/>
            <person name="Wang H."/>
            <person name="Twardziok S.O."/>
            <person name="Deal K.R."/>
            <person name="Huo N."/>
            <person name="Zhu T."/>
            <person name="Wang L."/>
            <person name="Wang Y."/>
            <person name="McGuire P.E."/>
            <person name="Liu S."/>
            <person name="Long H."/>
            <person name="Ramasamy R.K."/>
            <person name="Rodriguez J.C."/>
            <person name="Van S.L."/>
            <person name="Yuan L."/>
            <person name="Wang Z."/>
            <person name="Xia Z."/>
            <person name="Xiao L."/>
            <person name="Anderson O.D."/>
            <person name="Ouyang S."/>
            <person name="Liang Y."/>
            <person name="Zimin A.V."/>
            <person name="Pertea G."/>
            <person name="Qi P."/>
            <person name="Bennetzen J.L."/>
            <person name="Dai X."/>
            <person name="Dawson M.W."/>
            <person name="Muller H.G."/>
            <person name="Kugler K."/>
            <person name="Rivarola-Duarte L."/>
            <person name="Spannagl M."/>
            <person name="Mayer K.F.X."/>
            <person name="Lu F.H."/>
            <person name="Bevan M.W."/>
            <person name="Leroy P."/>
            <person name="Li P."/>
            <person name="You F.M."/>
            <person name="Sun Q."/>
            <person name="Liu Z."/>
            <person name="Lyons E."/>
            <person name="Wicker T."/>
            <person name="Salzberg S.L."/>
            <person name="Devos K.M."/>
            <person name="Dvorak J."/>
        </authorList>
    </citation>
    <scope>NUCLEOTIDE SEQUENCE [LARGE SCALE GENOMIC DNA]</scope>
    <source>
        <strain evidence="2">cv. AL8/78</strain>
    </source>
</reference>
<dbReference type="Proteomes" id="UP000015105">
    <property type="component" value="Chromosome 2D"/>
</dbReference>
<organism evidence="2 3">
    <name type="scientific">Aegilops tauschii subsp. strangulata</name>
    <name type="common">Goatgrass</name>
    <dbReference type="NCBI Taxonomy" id="200361"/>
    <lineage>
        <taxon>Eukaryota</taxon>
        <taxon>Viridiplantae</taxon>
        <taxon>Streptophyta</taxon>
        <taxon>Embryophyta</taxon>
        <taxon>Tracheophyta</taxon>
        <taxon>Spermatophyta</taxon>
        <taxon>Magnoliopsida</taxon>
        <taxon>Liliopsida</taxon>
        <taxon>Poales</taxon>
        <taxon>Poaceae</taxon>
        <taxon>BOP clade</taxon>
        <taxon>Pooideae</taxon>
        <taxon>Triticodae</taxon>
        <taxon>Triticeae</taxon>
        <taxon>Triticinae</taxon>
        <taxon>Aegilops</taxon>
    </lineage>
</organism>
<keyword evidence="3" id="KW-1185">Reference proteome</keyword>
<reference evidence="2" key="5">
    <citation type="journal article" date="2021" name="G3 (Bethesda)">
        <title>Aegilops tauschii genome assembly Aet v5.0 features greater sequence contiguity and improved annotation.</title>
        <authorList>
            <person name="Wang L."/>
            <person name="Zhu T."/>
            <person name="Rodriguez J.C."/>
            <person name="Deal K.R."/>
            <person name="Dubcovsky J."/>
            <person name="McGuire P.E."/>
            <person name="Lux T."/>
            <person name="Spannagl M."/>
            <person name="Mayer K.F.X."/>
            <person name="Baldrich P."/>
            <person name="Meyers B.C."/>
            <person name="Huo N."/>
            <person name="Gu Y.Q."/>
            <person name="Zhou H."/>
            <person name="Devos K.M."/>
            <person name="Bennetzen J.L."/>
            <person name="Unver T."/>
            <person name="Budak H."/>
            <person name="Gulick P.J."/>
            <person name="Galiba G."/>
            <person name="Kalapos B."/>
            <person name="Nelson D.R."/>
            <person name="Li P."/>
            <person name="You F.M."/>
            <person name="Luo M.C."/>
            <person name="Dvorak J."/>
        </authorList>
    </citation>
    <scope>NUCLEOTIDE SEQUENCE [LARGE SCALE GENOMIC DNA]</scope>
    <source>
        <strain evidence="2">cv. AL8/78</strain>
    </source>
</reference>
<dbReference type="EnsemblPlants" id="AET2Gv20826800.1">
    <property type="protein sequence ID" value="AET2Gv20826800.1"/>
    <property type="gene ID" value="AET2Gv20826800"/>
</dbReference>
<name>A0A453CF91_AEGTS</name>
<protein>
    <submittedName>
        <fullName evidence="2">Uncharacterized protein</fullName>
    </submittedName>
</protein>
<accession>A0A453CF91</accession>
<dbReference type="AlphaFoldDB" id="A0A453CF91"/>
<evidence type="ECO:0000256" key="1">
    <source>
        <dbReference type="SAM" id="MobiDB-lite"/>
    </source>
</evidence>
<reference evidence="2" key="4">
    <citation type="submission" date="2019-03" db="UniProtKB">
        <authorList>
            <consortium name="EnsemblPlants"/>
        </authorList>
    </citation>
    <scope>IDENTIFICATION</scope>
</reference>
<proteinExistence type="predicted"/>
<reference evidence="3" key="2">
    <citation type="journal article" date="2017" name="Nat. Plants">
        <title>The Aegilops tauschii genome reveals multiple impacts of transposons.</title>
        <authorList>
            <person name="Zhao G."/>
            <person name="Zou C."/>
            <person name="Li K."/>
            <person name="Wang K."/>
            <person name="Li T."/>
            <person name="Gao L."/>
            <person name="Zhang X."/>
            <person name="Wang H."/>
            <person name="Yang Z."/>
            <person name="Liu X."/>
            <person name="Jiang W."/>
            <person name="Mao L."/>
            <person name="Kong X."/>
            <person name="Jiao Y."/>
            <person name="Jia J."/>
        </authorList>
    </citation>
    <scope>NUCLEOTIDE SEQUENCE [LARGE SCALE GENOMIC DNA]</scope>
    <source>
        <strain evidence="3">cv. AL8/78</strain>
    </source>
</reference>
<evidence type="ECO:0000313" key="2">
    <source>
        <dbReference type="EnsemblPlants" id="AET2Gv20826800.1"/>
    </source>
</evidence>
<feature type="region of interest" description="Disordered" evidence="1">
    <location>
        <begin position="54"/>
        <end position="79"/>
    </location>
</feature>
<dbReference type="Gramene" id="AET2Gv20826800.1">
    <property type="protein sequence ID" value="AET2Gv20826800.1"/>
    <property type="gene ID" value="AET2Gv20826800"/>
</dbReference>